<dbReference type="Gene3D" id="1.10.10.10">
    <property type="entry name" value="Winged helix-like DNA-binding domain superfamily/Winged helix DNA-binding domain"/>
    <property type="match status" value="1"/>
</dbReference>
<name>A0ABQ4PZR0_9BURK</name>
<dbReference type="InterPro" id="IPR058163">
    <property type="entry name" value="LysR-type_TF_proteobact-type"/>
</dbReference>
<keyword evidence="3" id="KW-0238">DNA-binding</keyword>
<evidence type="ECO:0000256" key="5">
    <source>
        <dbReference type="SAM" id="MobiDB-lite"/>
    </source>
</evidence>
<dbReference type="InterPro" id="IPR036390">
    <property type="entry name" value="WH_DNA-bd_sf"/>
</dbReference>
<dbReference type="PANTHER" id="PTHR30537">
    <property type="entry name" value="HTH-TYPE TRANSCRIPTIONAL REGULATOR"/>
    <property type="match status" value="1"/>
</dbReference>
<keyword evidence="2" id="KW-0805">Transcription regulation</keyword>
<feature type="compositionally biased region" description="Low complexity" evidence="5">
    <location>
        <begin position="303"/>
        <end position="314"/>
    </location>
</feature>
<dbReference type="PANTHER" id="PTHR30537:SF26">
    <property type="entry name" value="GLYCINE CLEAVAGE SYSTEM TRANSCRIPTIONAL ACTIVATOR"/>
    <property type="match status" value="1"/>
</dbReference>
<reference evidence="7 8" key="1">
    <citation type="journal article" date="2022" name="Int. J. Syst. Evol. Microbiol.">
        <title>Noviherbaspirillum aridicola sp. nov., isolated from an arid soil in Pakistan.</title>
        <authorList>
            <person name="Khan I.U."/>
            <person name="Saqib M."/>
            <person name="Amin A."/>
            <person name="Hussain F."/>
            <person name="Li L."/>
            <person name="Liu Y.H."/>
            <person name="Fang B.Z."/>
            <person name="Ahmed I."/>
            <person name="Li W.J."/>
        </authorList>
    </citation>
    <scope>NUCLEOTIDE SEQUENCE [LARGE SCALE GENOMIC DNA]</scope>
    <source>
        <strain evidence="7 8">NCCP-691</strain>
    </source>
</reference>
<dbReference type="EMBL" id="BPMK01000001">
    <property type="protein sequence ID" value="GIZ50282.1"/>
    <property type="molecule type" value="Genomic_DNA"/>
</dbReference>
<feature type="region of interest" description="Disordered" evidence="5">
    <location>
        <begin position="303"/>
        <end position="322"/>
    </location>
</feature>
<accession>A0ABQ4PZR0</accession>
<dbReference type="InterPro" id="IPR005119">
    <property type="entry name" value="LysR_subst-bd"/>
</dbReference>
<evidence type="ECO:0000256" key="2">
    <source>
        <dbReference type="ARBA" id="ARBA00023015"/>
    </source>
</evidence>
<dbReference type="Pfam" id="PF03466">
    <property type="entry name" value="LysR_substrate"/>
    <property type="match status" value="1"/>
</dbReference>
<evidence type="ECO:0000313" key="7">
    <source>
        <dbReference type="EMBL" id="GIZ50282.1"/>
    </source>
</evidence>
<dbReference type="PROSITE" id="PS50931">
    <property type="entry name" value="HTH_LYSR"/>
    <property type="match status" value="1"/>
</dbReference>
<keyword evidence="4" id="KW-0804">Transcription</keyword>
<evidence type="ECO:0000256" key="3">
    <source>
        <dbReference type="ARBA" id="ARBA00023125"/>
    </source>
</evidence>
<dbReference type="CDD" id="cd08432">
    <property type="entry name" value="PBP2_GcdR_TrpI_HvrB_AmpR_like"/>
    <property type="match status" value="1"/>
</dbReference>
<proteinExistence type="inferred from homology"/>
<evidence type="ECO:0000313" key="8">
    <source>
        <dbReference type="Proteomes" id="UP000887222"/>
    </source>
</evidence>
<dbReference type="Pfam" id="PF00126">
    <property type="entry name" value="HTH_1"/>
    <property type="match status" value="1"/>
</dbReference>
<dbReference type="Proteomes" id="UP000887222">
    <property type="component" value="Unassembled WGS sequence"/>
</dbReference>
<dbReference type="InterPro" id="IPR036388">
    <property type="entry name" value="WH-like_DNA-bd_sf"/>
</dbReference>
<dbReference type="PRINTS" id="PR00039">
    <property type="entry name" value="HTHLYSR"/>
</dbReference>
<keyword evidence="8" id="KW-1185">Reference proteome</keyword>
<evidence type="ECO:0000256" key="1">
    <source>
        <dbReference type="ARBA" id="ARBA00009437"/>
    </source>
</evidence>
<organism evidence="7 8">
    <name type="scientific">Noviherbaspirillum aridicola</name>
    <dbReference type="NCBI Taxonomy" id="2849687"/>
    <lineage>
        <taxon>Bacteria</taxon>
        <taxon>Pseudomonadati</taxon>
        <taxon>Pseudomonadota</taxon>
        <taxon>Betaproteobacteria</taxon>
        <taxon>Burkholderiales</taxon>
        <taxon>Oxalobacteraceae</taxon>
        <taxon>Noviherbaspirillum</taxon>
    </lineage>
</organism>
<gene>
    <name evidence="7" type="ORF">NCCP691_02960</name>
</gene>
<comment type="similarity">
    <text evidence="1">Belongs to the LysR transcriptional regulatory family.</text>
</comment>
<sequence length="322" mass="34731">MSAPLVRLPSLDLVRGFVAVGRRMSITLAARDLCLTQSAVSRQIHTLEESLGMKLLVRGHRSIAFTPEGERLFRSADSALQQLQDVVGALRGTTGQRVVTITSTTGVTGLWLMPRLGAFLQAHPDIEVRLAASTRVVDLHAEGVDLAIRYGSRDAMPDGTEHLFDETVVPVAHPSLGLTALDGTAAVEKQMLLEFDGPYRPWLQWQAWLSSQGWERVQPKGMLRFNQYDQMIHAAVAGQGIALGRRALVSQMLGDGRLIALDPASGAVERPCLLAHPRGREAGAGSHDDDGVGTFRGAWHVTGRAGQAARTGGAMRPKESRG</sequence>
<evidence type="ECO:0000256" key="4">
    <source>
        <dbReference type="ARBA" id="ARBA00023163"/>
    </source>
</evidence>
<dbReference type="SUPFAM" id="SSF46785">
    <property type="entry name" value="Winged helix' DNA-binding domain"/>
    <property type="match status" value="1"/>
</dbReference>
<protein>
    <submittedName>
        <fullName evidence="7">LysR family transcriptional regulator</fullName>
    </submittedName>
</protein>
<evidence type="ECO:0000259" key="6">
    <source>
        <dbReference type="PROSITE" id="PS50931"/>
    </source>
</evidence>
<comment type="caution">
    <text evidence="7">The sequence shown here is derived from an EMBL/GenBank/DDBJ whole genome shotgun (WGS) entry which is preliminary data.</text>
</comment>
<feature type="domain" description="HTH lysR-type" evidence="6">
    <location>
        <begin position="9"/>
        <end position="66"/>
    </location>
</feature>
<dbReference type="Gene3D" id="3.40.190.10">
    <property type="entry name" value="Periplasmic binding protein-like II"/>
    <property type="match status" value="2"/>
</dbReference>
<dbReference type="SUPFAM" id="SSF53850">
    <property type="entry name" value="Periplasmic binding protein-like II"/>
    <property type="match status" value="1"/>
</dbReference>
<dbReference type="InterPro" id="IPR000847">
    <property type="entry name" value="LysR_HTH_N"/>
</dbReference>